<comment type="caution">
    <text evidence="1">The sequence shown here is derived from an EMBL/GenBank/DDBJ whole genome shotgun (WGS) entry which is preliminary data.</text>
</comment>
<name>A0A0W8G9H2_9ZZZZ</name>
<protein>
    <submittedName>
        <fullName evidence="1">Uncharacterized protein</fullName>
    </submittedName>
</protein>
<reference evidence="1" key="1">
    <citation type="journal article" date="2015" name="Proc. Natl. Acad. Sci. U.S.A.">
        <title>Networks of energetic and metabolic interactions define dynamics in microbial communities.</title>
        <authorList>
            <person name="Embree M."/>
            <person name="Liu J.K."/>
            <person name="Al-Bassam M.M."/>
            <person name="Zengler K."/>
        </authorList>
    </citation>
    <scope>NUCLEOTIDE SEQUENCE</scope>
</reference>
<organism evidence="1">
    <name type="scientific">hydrocarbon metagenome</name>
    <dbReference type="NCBI Taxonomy" id="938273"/>
    <lineage>
        <taxon>unclassified sequences</taxon>
        <taxon>metagenomes</taxon>
        <taxon>ecological metagenomes</taxon>
    </lineage>
</organism>
<sequence>MSEPYPSDALLINEAHDALMALINTWLWEIPIEYAPSDDVVRSAIETIARRDDAATCQDIITMLQEYLSAE</sequence>
<accession>A0A0W8G9H2</accession>
<dbReference type="EMBL" id="LNQE01000040">
    <property type="protein sequence ID" value="KUG29768.1"/>
    <property type="molecule type" value="Genomic_DNA"/>
</dbReference>
<proteinExistence type="predicted"/>
<dbReference type="AlphaFoldDB" id="A0A0W8G9H2"/>
<gene>
    <name evidence="1" type="ORF">ASZ90_000337</name>
</gene>
<evidence type="ECO:0000313" key="1">
    <source>
        <dbReference type="EMBL" id="KUG29768.1"/>
    </source>
</evidence>